<dbReference type="Proteomes" id="UP000183656">
    <property type="component" value="Unassembled WGS sequence"/>
</dbReference>
<proteinExistence type="predicted"/>
<feature type="compositionally biased region" description="Low complexity" evidence="1">
    <location>
        <begin position="881"/>
        <end position="902"/>
    </location>
</feature>
<evidence type="ECO:0000259" key="2">
    <source>
        <dbReference type="Pfam" id="PF05272"/>
    </source>
</evidence>
<accession>A0A1I7J9G8</accession>
<dbReference type="InterPro" id="IPR007936">
    <property type="entry name" value="VapE-like_dom"/>
</dbReference>
<organism evidence="3 4">
    <name type="scientific">Paenacidovorax caeni</name>
    <dbReference type="NCBI Taxonomy" id="343013"/>
    <lineage>
        <taxon>Bacteria</taxon>
        <taxon>Pseudomonadati</taxon>
        <taxon>Pseudomonadota</taxon>
        <taxon>Betaproteobacteria</taxon>
        <taxon>Burkholderiales</taxon>
        <taxon>Comamonadaceae</taxon>
        <taxon>Paenacidovorax</taxon>
    </lineage>
</organism>
<evidence type="ECO:0000256" key="1">
    <source>
        <dbReference type="SAM" id="MobiDB-lite"/>
    </source>
</evidence>
<protein>
    <submittedName>
        <fullName evidence="3">Virulence-associated protein E</fullName>
    </submittedName>
</protein>
<dbReference type="AlphaFoldDB" id="A0A1I7J9G8"/>
<dbReference type="RefSeq" id="WP_054256450.1">
    <property type="nucleotide sequence ID" value="NZ_CYIG01000018.1"/>
</dbReference>
<feature type="domain" description="Virulence-associated protein E-like" evidence="2">
    <location>
        <begin position="551"/>
        <end position="771"/>
    </location>
</feature>
<dbReference type="InterPro" id="IPR034154">
    <property type="entry name" value="TOPRIM_DnaG/twinkle"/>
</dbReference>
<dbReference type="EMBL" id="FPBX01000023">
    <property type="protein sequence ID" value="SFU81840.1"/>
    <property type="molecule type" value="Genomic_DNA"/>
</dbReference>
<dbReference type="STRING" id="343013.SAMN04489707_102367"/>
<evidence type="ECO:0000313" key="3">
    <source>
        <dbReference type="EMBL" id="SFU81840.1"/>
    </source>
</evidence>
<feature type="region of interest" description="Disordered" evidence="1">
    <location>
        <begin position="412"/>
        <end position="433"/>
    </location>
</feature>
<reference evidence="3 4" key="1">
    <citation type="submission" date="2016-10" db="EMBL/GenBank/DDBJ databases">
        <authorList>
            <person name="de Groot N.N."/>
        </authorList>
    </citation>
    <scope>NUCLEOTIDE SEQUENCE [LARGE SCALE GENOMIC DNA]</scope>
    <source>
        <strain evidence="3 4">R-24608</strain>
    </source>
</reference>
<feature type="compositionally biased region" description="Pro residues" evidence="1">
    <location>
        <begin position="117"/>
        <end position="128"/>
    </location>
</feature>
<dbReference type="Pfam" id="PF05272">
    <property type="entry name" value="VapE-like_dom"/>
    <property type="match status" value="1"/>
</dbReference>
<evidence type="ECO:0000313" key="4">
    <source>
        <dbReference type="Proteomes" id="UP000183656"/>
    </source>
</evidence>
<dbReference type="CDD" id="cd01029">
    <property type="entry name" value="TOPRIM_primases"/>
    <property type="match status" value="1"/>
</dbReference>
<gene>
    <name evidence="3" type="ORF">SAMN04489707_102367</name>
</gene>
<feature type="region of interest" description="Disordered" evidence="1">
    <location>
        <begin position="110"/>
        <end position="132"/>
    </location>
</feature>
<name>A0A1I7J9G8_9BURK</name>
<dbReference type="PANTHER" id="PTHR34985">
    <property type="entry name" value="SLR0554 PROTEIN"/>
    <property type="match status" value="1"/>
</dbReference>
<keyword evidence="4" id="KW-1185">Reference proteome</keyword>
<feature type="region of interest" description="Disordered" evidence="1">
    <location>
        <begin position="862"/>
        <end position="917"/>
    </location>
</feature>
<dbReference type="SUPFAM" id="SSF57783">
    <property type="entry name" value="Zinc beta-ribbon"/>
    <property type="match status" value="1"/>
</dbReference>
<dbReference type="OrthoDB" id="110640at2"/>
<dbReference type="PANTHER" id="PTHR34985:SF1">
    <property type="entry name" value="SLR0554 PROTEIN"/>
    <property type="match status" value="1"/>
</dbReference>
<sequence length="917" mass="101215">MSDKDKLPPLNFAALADALLPRAADLVAAWLPGGVQRGHEYVCGSLAGGKGTSCSVNLNTGEWADFSGDEKGRDLVSLYAKIHGLSNARACVELARAEGLESVAGVVKSADGSAPPVRAPRPAPPPKPAQEREGWKAIVPVPGYAPKVTFKHQHRTDEDIVHVSEYWRDADLLGYVVRFRTSDGGKDDIARTWCESQTKGGARWHWKQWEEPRPLYLPGRTLPEGRTVVLVEGEIKAAVLQALLDASAPGVYVVAGWPGGCKAWQKVAWDWLAGRTVILWPDTDSKREQPSVKERKDLEAEWCERLGVADAAGLKDAPEYLAALQALKDAKPYLAYDEQPGMKAMRGIGAVLRDTHGCTVQLLPIDQPGVKPDGWDCKDAIQTDGWTGEQVLEFFGRAVALVDAAVAPPAKKIDGPVGTQGGDMPEPEQDDAGPMVKCGSRLVPEWLSWFYDAEKERWNVSRKTVIAALERAPELRDVVAYDELRNTVVCRKAFPWPSSKPGEIRGADALLLGKWMSDSWGLPAISKAGLEEGIQTVAHANRYHPVREWLGRLEWDGKQRLDKWLMHVLGETPDAVRPDLADYLRLVGRYWVLGMVYRVMEPGCKFDYCPVLEGEGGLRKSTLVEALASGDYYSDTPFEVGRGKEGPEQVQGCWLYEIAELTHFSKAEVGAIKAFISSKVDRYRVAYGATVEAFPRQCVLVGTTNEDTYLRDRTGNRRFWPVPVRHQINTEWVEKYREQLMAEAYALYLEGVHYTPTPEEEARLFRRMQESRLVETAIESELLAVLTRKPNPNATGPSSFVHAEAPHVTIGQLVQALGVDVAKAPPGLQGQISAWLKHEGWEHLKRMIGGVRVWRYHRPEGWPRNDSPVGLDHPEDEQDADASQAPAQQPAVPAAPATPAATYLAEHGGWEGDSAPI</sequence>